<evidence type="ECO:0000256" key="2">
    <source>
        <dbReference type="ARBA" id="ARBA00022737"/>
    </source>
</evidence>
<dbReference type="GO" id="GO:0008045">
    <property type="term" value="P:motor neuron axon guidance"/>
    <property type="evidence" value="ECO:0007669"/>
    <property type="project" value="TreeGrafter"/>
</dbReference>
<feature type="domain" description="4Fe-4S ferredoxin-type" evidence="4">
    <location>
        <begin position="64"/>
        <end position="93"/>
    </location>
</feature>
<protein>
    <recommendedName>
        <fullName evidence="4">4Fe-4S ferredoxin-type domain-containing protein</fullName>
    </recommendedName>
</protein>
<dbReference type="PROSITE" id="PS51379">
    <property type="entry name" value="4FE4S_FER_2"/>
    <property type="match status" value="1"/>
</dbReference>
<evidence type="ECO:0000256" key="3">
    <source>
        <dbReference type="ARBA" id="ARBA00023157"/>
    </source>
</evidence>
<keyword evidence="2" id="KW-0677">Repeat</keyword>
<name>A0AAD9NDJ6_RIDPI</name>
<comment type="caution">
    <text evidence="5">The sequence shown here is derived from an EMBL/GenBank/DDBJ whole genome shotgun (WGS) entry which is preliminary data.</text>
</comment>
<dbReference type="Proteomes" id="UP001209878">
    <property type="component" value="Unassembled WGS sequence"/>
</dbReference>
<dbReference type="EMBL" id="JAODUO010001337">
    <property type="protein sequence ID" value="KAK2166075.1"/>
    <property type="molecule type" value="Genomic_DNA"/>
</dbReference>
<evidence type="ECO:0000256" key="1">
    <source>
        <dbReference type="ARBA" id="ARBA00022536"/>
    </source>
</evidence>
<dbReference type="SMART" id="SM00181">
    <property type="entry name" value="EGF"/>
    <property type="match status" value="7"/>
</dbReference>
<dbReference type="InterPro" id="IPR051216">
    <property type="entry name" value="Teneurin"/>
</dbReference>
<dbReference type="PROSITE" id="PS00022">
    <property type="entry name" value="EGF_1"/>
    <property type="match status" value="4"/>
</dbReference>
<keyword evidence="6" id="KW-1185">Reference proteome</keyword>
<dbReference type="PANTHER" id="PTHR11219">
    <property type="entry name" value="TENEURIN AND N-ACETYLGLUCOSAMINE-1-PHOSPHODIESTER ALPHA-N-ACETYLGLUCOSAMINIDASE"/>
    <property type="match status" value="1"/>
</dbReference>
<proteinExistence type="predicted"/>
<organism evidence="5 6">
    <name type="scientific">Ridgeia piscesae</name>
    <name type="common">Tubeworm</name>
    <dbReference type="NCBI Taxonomy" id="27915"/>
    <lineage>
        <taxon>Eukaryota</taxon>
        <taxon>Metazoa</taxon>
        <taxon>Spiralia</taxon>
        <taxon>Lophotrochozoa</taxon>
        <taxon>Annelida</taxon>
        <taxon>Polychaeta</taxon>
        <taxon>Sedentaria</taxon>
        <taxon>Canalipalpata</taxon>
        <taxon>Sabellida</taxon>
        <taxon>Siboglinidae</taxon>
        <taxon>Ridgeia</taxon>
    </lineage>
</organism>
<evidence type="ECO:0000259" key="4">
    <source>
        <dbReference type="PROSITE" id="PS51379"/>
    </source>
</evidence>
<dbReference type="PANTHER" id="PTHR11219:SF69">
    <property type="entry name" value="TENEURIN-A"/>
    <property type="match status" value="1"/>
</dbReference>
<dbReference type="AlphaFoldDB" id="A0AAD9NDJ6"/>
<sequence length="469" mass="51531">MCGVCVPKCDLKCRNSGVLNQNACSCSCPEGWIGNDCSKKCKNYVNRCKPTSPNRWPKKLCDKGHPYILENCPLMCGKCVPACAHGGVLIKEKGTCTCMQGWSDYDCSRECKNHHKYCGDSNGWPKAWCDNMLNVREQCPLLCGTCVPMCENGGELDEKTQTCICKQGWTGPGCDRKCTDYSAMCNASPGWPKSWCFKPFVQDGCPMMCGVCVPHCAHGGVVDVASQSCSCTQGWTGVSCERECTNHDKLCNAIPGYQKSMCSASYVRDGCPMMCGVCAPVCAHGGVSDRKTNKCICSRGWTGIDCTTKCDDFSQSCGAIPGYPRLWCTTRWYVKERCPMMCGICVPECAHSGETDEVTNTCKCKQGWAGLDCSRKCADWNRKCGVSPGFPRTWCNRQFVRDSCPMMCGICVPECANGGVLNPEIQLCDCKPGWTGLDCTSTFQLLRLGTVLLRKRALCSEHKHSLPYY</sequence>
<dbReference type="InterPro" id="IPR017896">
    <property type="entry name" value="4Fe4S_Fe-S-bd"/>
</dbReference>
<dbReference type="InterPro" id="IPR000742">
    <property type="entry name" value="EGF"/>
</dbReference>
<dbReference type="PROSITE" id="PS01186">
    <property type="entry name" value="EGF_2"/>
    <property type="match status" value="1"/>
</dbReference>
<gene>
    <name evidence="5" type="ORF">NP493_1338g00036</name>
</gene>
<evidence type="ECO:0000313" key="5">
    <source>
        <dbReference type="EMBL" id="KAK2166075.1"/>
    </source>
</evidence>
<reference evidence="5" key="1">
    <citation type="journal article" date="2023" name="Mol. Biol. Evol.">
        <title>Third-Generation Sequencing Reveals the Adaptive Role of the Epigenome in Three Deep-Sea Polychaetes.</title>
        <authorList>
            <person name="Perez M."/>
            <person name="Aroh O."/>
            <person name="Sun Y."/>
            <person name="Lan Y."/>
            <person name="Juniper S.K."/>
            <person name="Young C.R."/>
            <person name="Angers B."/>
            <person name="Qian P.Y."/>
        </authorList>
    </citation>
    <scope>NUCLEOTIDE SEQUENCE</scope>
    <source>
        <strain evidence="5">R07B-5</strain>
    </source>
</reference>
<accession>A0AAD9NDJ6</accession>
<keyword evidence="1" id="KW-0245">EGF-like domain</keyword>
<keyword evidence="3" id="KW-1015">Disulfide bond</keyword>
<evidence type="ECO:0000313" key="6">
    <source>
        <dbReference type="Proteomes" id="UP001209878"/>
    </source>
</evidence>